<comment type="catalytic activity">
    <reaction evidence="1">
        <text>Endonucleolytic cleavage to 5'-phosphomonoester.</text>
        <dbReference type="EC" id="3.1.26.4"/>
    </reaction>
</comment>
<dbReference type="PROSITE" id="PS50879">
    <property type="entry name" value="RNASE_H_1"/>
    <property type="match status" value="1"/>
</dbReference>
<name>R0JV84_EXST2</name>
<dbReference type="Pfam" id="PF00075">
    <property type="entry name" value="RNase_H"/>
    <property type="match status" value="1"/>
</dbReference>
<dbReference type="PANTHER" id="PTHR10642:SF26">
    <property type="entry name" value="RIBONUCLEASE H1"/>
    <property type="match status" value="1"/>
</dbReference>
<dbReference type="GO" id="GO:0003676">
    <property type="term" value="F:nucleic acid binding"/>
    <property type="evidence" value="ECO:0007669"/>
    <property type="project" value="InterPro"/>
</dbReference>
<evidence type="ECO:0000256" key="6">
    <source>
        <dbReference type="ARBA" id="ARBA00022759"/>
    </source>
</evidence>
<evidence type="ECO:0000256" key="3">
    <source>
        <dbReference type="ARBA" id="ARBA00012180"/>
    </source>
</evidence>
<organism evidence="9 10">
    <name type="scientific">Exserohilum turcicum (strain 28A)</name>
    <name type="common">Northern leaf blight fungus</name>
    <name type="synonym">Setosphaeria turcica</name>
    <dbReference type="NCBI Taxonomy" id="671987"/>
    <lineage>
        <taxon>Eukaryota</taxon>
        <taxon>Fungi</taxon>
        <taxon>Dikarya</taxon>
        <taxon>Ascomycota</taxon>
        <taxon>Pezizomycotina</taxon>
        <taxon>Dothideomycetes</taxon>
        <taxon>Pleosporomycetidae</taxon>
        <taxon>Pleosporales</taxon>
        <taxon>Pleosporineae</taxon>
        <taxon>Pleosporaceae</taxon>
        <taxon>Exserohilum</taxon>
    </lineage>
</organism>
<evidence type="ECO:0000313" key="10">
    <source>
        <dbReference type="Proteomes" id="UP000016935"/>
    </source>
</evidence>
<keyword evidence="7" id="KW-0378">Hydrolase</keyword>
<dbReference type="GO" id="GO:0004523">
    <property type="term" value="F:RNA-DNA hybrid ribonuclease activity"/>
    <property type="evidence" value="ECO:0007669"/>
    <property type="project" value="UniProtKB-EC"/>
</dbReference>
<dbReference type="InterPro" id="IPR036397">
    <property type="entry name" value="RNaseH_sf"/>
</dbReference>
<keyword evidence="4" id="KW-0540">Nuclease</keyword>
<evidence type="ECO:0000313" key="9">
    <source>
        <dbReference type="EMBL" id="EOA84928.1"/>
    </source>
</evidence>
<dbReference type="eggNOG" id="KOG3752">
    <property type="taxonomic scope" value="Eukaryota"/>
</dbReference>
<dbReference type="InterPro" id="IPR050092">
    <property type="entry name" value="RNase_H"/>
</dbReference>
<dbReference type="Proteomes" id="UP000016935">
    <property type="component" value="Unassembled WGS sequence"/>
</dbReference>
<dbReference type="GO" id="GO:0043137">
    <property type="term" value="P:DNA replication, removal of RNA primer"/>
    <property type="evidence" value="ECO:0007669"/>
    <property type="project" value="TreeGrafter"/>
</dbReference>
<keyword evidence="6" id="KW-0255">Endonuclease</keyword>
<accession>R0JV84</accession>
<dbReference type="OrthoDB" id="245563at2759"/>
<proteinExistence type="inferred from homology"/>
<dbReference type="PANTHER" id="PTHR10642">
    <property type="entry name" value="RIBONUCLEASE H1"/>
    <property type="match status" value="1"/>
</dbReference>
<dbReference type="AlphaFoldDB" id="R0JV84"/>
<dbReference type="GO" id="GO:0046872">
    <property type="term" value="F:metal ion binding"/>
    <property type="evidence" value="ECO:0007669"/>
    <property type="project" value="UniProtKB-KW"/>
</dbReference>
<evidence type="ECO:0000256" key="7">
    <source>
        <dbReference type="ARBA" id="ARBA00022801"/>
    </source>
</evidence>
<evidence type="ECO:0000256" key="2">
    <source>
        <dbReference type="ARBA" id="ARBA00005300"/>
    </source>
</evidence>
<dbReference type="SUPFAM" id="SSF53098">
    <property type="entry name" value="Ribonuclease H-like"/>
    <property type="match status" value="1"/>
</dbReference>
<dbReference type="InterPro" id="IPR002156">
    <property type="entry name" value="RNaseH_domain"/>
</dbReference>
<protein>
    <recommendedName>
        <fullName evidence="3">ribonuclease H</fullName>
        <ecNumber evidence="3">3.1.26.4</ecNumber>
    </recommendedName>
</protein>
<dbReference type="CDD" id="cd13934">
    <property type="entry name" value="RNase_H_Dikarya_like"/>
    <property type="match status" value="1"/>
</dbReference>
<dbReference type="InterPro" id="IPR012337">
    <property type="entry name" value="RNaseH-like_sf"/>
</dbReference>
<reference evidence="9 10" key="2">
    <citation type="journal article" date="2013" name="PLoS Genet.">
        <title>Comparative genome structure, secondary metabolite, and effector coding capacity across Cochliobolus pathogens.</title>
        <authorList>
            <person name="Condon B.J."/>
            <person name="Leng Y."/>
            <person name="Wu D."/>
            <person name="Bushley K.E."/>
            <person name="Ohm R.A."/>
            <person name="Otillar R."/>
            <person name="Martin J."/>
            <person name="Schackwitz W."/>
            <person name="Grimwood J."/>
            <person name="MohdZainudin N."/>
            <person name="Xue C."/>
            <person name="Wang R."/>
            <person name="Manning V.A."/>
            <person name="Dhillon B."/>
            <person name="Tu Z.J."/>
            <person name="Steffenson B.J."/>
            <person name="Salamov A."/>
            <person name="Sun H."/>
            <person name="Lowry S."/>
            <person name="LaButti K."/>
            <person name="Han J."/>
            <person name="Copeland A."/>
            <person name="Lindquist E."/>
            <person name="Barry K."/>
            <person name="Schmutz J."/>
            <person name="Baker S.E."/>
            <person name="Ciuffetti L.M."/>
            <person name="Grigoriev I.V."/>
            <person name="Zhong S."/>
            <person name="Turgeon B.G."/>
        </authorList>
    </citation>
    <scope>NUCLEOTIDE SEQUENCE [LARGE SCALE GENOMIC DNA]</scope>
    <source>
        <strain evidence="10">28A</strain>
    </source>
</reference>
<dbReference type="EC" id="3.1.26.4" evidence="3"/>
<gene>
    <name evidence="9" type="ORF">SETTUDRAFT_179521</name>
</gene>
<dbReference type="GeneID" id="19401684"/>
<sequence>MNTVGRMFHVVPEGFLPQGVNVVLGGQDVQPLFPPLDPASNFTRFVAPNATDTPEHLFVPRLSQATIQAPRFIRCSDVSEFLIYTDGACSNNGANDGRGGCAFVFRPETSPSMIPPTTSSGHSTASMKLHQLGASKFRLESRGPTGEAVPQTSNRAELRAVIAALGYRLWNNEGCRRLVIATDSAYVVDGCTAWITKWMRNGWQTSTHQPVKNQDLWLELIRLRDKWSKAGVKVLFWRIPRSRNTLADRLAKEATALEEDEYWADRRGTMC</sequence>
<evidence type="ECO:0000256" key="1">
    <source>
        <dbReference type="ARBA" id="ARBA00000077"/>
    </source>
</evidence>
<evidence type="ECO:0000256" key="5">
    <source>
        <dbReference type="ARBA" id="ARBA00022723"/>
    </source>
</evidence>
<dbReference type="RefSeq" id="XP_008027437.1">
    <property type="nucleotide sequence ID" value="XM_008029246.1"/>
</dbReference>
<dbReference type="EMBL" id="KB908703">
    <property type="protein sequence ID" value="EOA84928.1"/>
    <property type="molecule type" value="Genomic_DNA"/>
</dbReference>
<comment type="similarity">
    <text evidence="2">Belongs to the RNase H family.</text>
</comment>
<dbReference type="HOGENOM" id="CLU_030894_4_1_1"/>
<evidence type="ECO:0000259" key="8">
    <source>
        <dbReference type="PROSITE" id="PS50879"/>
    </source>
</evidence>
<evidence type="ECO:0000256" key="4">
    <source>
        <dbReference type="ARBA" id="ARBA00022722"/>
    </source>
</evidence>
<reference evidence="9 10" key="1">
    <citation type="journal article" date="2012" name="PLoS Pathog.">
        <title>Diverse lifestyles and strategies of plant pathogenesis encoded in the genomes of eighteen Dothideomycetes fungi.</title>
        <authorList>
            <person name="Ohm R.A."/>
            <person name="Feau N."/>
            <person name="Henrissat B."/>
            <person name="Schoch C.L."/>
            <person name="Horwitz B.A."/>
            <person name="Barry K.W."/>
            <person name="Condon B.J."/>
            <person name="Copeland A.C."/>
            <person name="Dhillon B."/>
            <person name="Glaser F."/>
            <person name="Hesse C.N."/>
            <person name="Kosti I."/>
            <person name="LaButti K."/>
            <person name="Lindquist E.A."/>
            <person name="Lucas S."/>
            <person name="Salamov A.A."/>
            <person name="Bradshaw R.E."/>
            <person name="Ciuffetti L."/>
            <person name="Hamelin R.C."/>
            <person name="Kema G.H.J."/>
            <person name="Lawrence C."/>
            <person name="Scott J.A."/>
            <person name="Spatafora J.W."/>
            <person name="Turgeon B.G."/>
            <person name="de Wit P.J.G.M."/>
            <person name="Zhong S."/>
            <person name="Goodwin S.B."/>
            <person name="Grigoriev I.V."/>
        </authorList>
    </citation>
    <scope>NUCLEOTIDE SEQUENCE [LARGE SCALE GENOMIC DNA]</scope>
    <source>
        <strain evidence="10">28A</strain>
    </source>
</reference>
<feature type="domain" description="RNase H type-1" evidence="8">
    <location>
        <begin position="77"/>
        <end position="256"/>
    </location>
</feature>
<dbReference type="STRING" id="671987.R0JV84"/>
<keyword evidence="10" id="KW-1185">Reference proteome</keyword>
<keyword evidence="5" id="KW-0479">Metal-binding</keyword>
<dbReference type="Gene3D" id="3.30.420.10">
    <property type="entry name" value="Ribonuclease H-like superfamily/Ribonuclease H"/>
    <property type="match status" value="1"/>
</dbReference>